<dbReference type="Pfam" id="PF14240">
    <property type="entry name" value="YHYH"/>
    <property type="match status" value="1"/>
</dbReference>
<protein>
    <submittedName>
        <fullName evidence="2">YHYH protein</fullName>
    </submittedName>
</protein>
<keyword evidence="3" id="KW-1185">Reference proteome</keyword>
<evidence type="ECO:0000313" key="3">
    <source>
        <dbReference type="Proteomes" id="UP001520878"/>
    </source>
</evidence>
<organism evidence="2 3">
    <name type="scientific">Fluctibacter halophilus</name>
    <dbReference type="NCBI Taxonomy" id="226011"/>
    <lineage>
        <taxon>Bacteria</taxon>
        <taxon>Pseudomonadati</taxon>
        <taxon>Pseudomonadota</taxon>
        <taxon>Gammaproteobacteria</taxon>
        <taxon>Alteromonadales</taxon>
        <taxon>Alteromonadaceae</taxon>
        <taxon>Fluctibacter</taxon>
    </lineage>
</organism>
<evidence type="ECO:0000313" key="2">
    <source>
        <dbReference type="EMBL" id="MCC2617032.1"/>
    </source>
</evidence>
<reference evidence="2 3" key="1">
    <citation type="submission" date="2021-10" db="EMBL/GenBank/DDBJ databases">
        <title>Draft genome of Aestuariibacter halophilus JC2043.</title>
        <authorList>
            <person name="Emsley S.A."/>
            <person name="Pfannmuller K.M."/>
            <person name="Ushijima B."/>
            <person name="Saw J.H."/>
            <person name="Videau P."/>
        </authorList>
    </citation>
    <scope>NUCLEOTIDE SEQUENCE [LARGE SCALE GENOMIC DNA]</scope>
    <source>
        <strain evidence="2 3">JC2043</strain>
    </source>
</reference>
<sequence length="291" mass="31260">MDLQRGETFVGELTIQTQSSTCRLTSNEIPNHDFNDASAAFATPVSAQNNQLDIPTSPLQAGNVTPLSLTTTNGVFLNGATLDLLAAACYGIGSEPLGNEKIGCGQDQIDNPWRYDPMSALNTFGTDAHNAHTQPDGTYHYHGNPQALFDQDCDLTGVPSPVVGFAADGFPIYGSCFTDEQGNVRKALSSYQLKNNGGARQAEPGYQTPQAGVGVVASDQYDGQFVGDWEYQADSGDLDICNGMTVDGQYGYYITDQYPWVMGCFTGTPDPSFDKTGAALVNRMHAHPHRH</sequence>
<evidence type="ECO:0000259" key="1">
    <source>
        <dbReference type="Pfam" id="PF14240"/>
    </source>
</evidence>
<feature type="domain" description="YHYH" evidence="1">
    <location>
        <begin position="52"/>
        <end position="267"/>
    </location>
</feature>
<comment type="caution">
    <text evidence="2">The sequence shown here is derived from an EMBL/GenBank/DDBJ whole genome shotgun (WGS) entry which is preliminary data.</text>
</comment>
<dbReference type="Proteomes" id="UP001520878">
    <property type="component" value="Unassembled WGS sequence"/>
</dbReference>
<accession>A0ABS8G8X8</accession>
<gene>
    <name evidence="2" type="ORF">LJ739_12335</name>
</gene>
<proteinExistence type="predicted"/>
<dbReference type="InterPro" id="IPR025924">
    <property type="entry name" value="YHYH_dom"/>
</dbReference>
<dbReference type="EMBL" id="JAJEWP010000003">
    <property type="protein sequence ID" value="MCC2617032.1"/>
    <property type="molecule type" value="Genomic_DNA"/>
</dbReference>
<name>A0ABS8G8X8_9ALTE</name>